<evidence type="ECO:0000313" key="2">
    <source>
        <dbReference type="Proteomes" id="UP000278962"/>
    </source>
</evidence>
<dbReference type="EMBL" id="RBIL01000002">
    <property type="protein sequence ID" value="RKQ88226.1"/>
    <property type="molecule type" value="Genomic_DNA"/>
</dbReference>
<keyword evidence="2" id="KW-1185">Reference proteome</keyword>
<protein>
    <submittedName>
        <fullName evidence="1">Uncharacterized protein</fullName>
    </submittedName>
</protein>
<dbReference type="Proteomes" id="UP000278962">
    <property type="component" value="Unassembled WGS sequence"/>
</dbReference>
<evidence type="ECO:0000313" key="1">
    <source>
        <dbReference type="EMBL" id="RKQ88226.1"/>
    </source>
</evidence>
<accession>A0A660L2V5</accession>
<comment type="caution">
    <text evidence="1">The sequence shown here is derived from an EMBL/GenBank/DDBJ whole genome shotgun (WGS) entry which is preliminary data.</text>
</comment>
<organism evidence="1 2">
    <name type="scientific">Solirubrobacter pauli</name>
    <dbReference type="NCBI Taxonomy" id="166793"/>
    <lineage>
        <taxon>Bacteria</taxon>
        <taxon>Bacillati</taxon>
        <taxon>Actinomycetota</taxon>
        <taxon>Thermoleophilia</taxon>
        <taxon>Solirubrobacterales</taxon>
        <taxon>Solirubrobacteraceae</taxon>
        <taxon>Solirubrobacter</taxon>
    </lineage>
</organism>
<reference evidence="1 2" key="1">
    <citation type="submission" date="2018-10" db="EMBL/GenBank/DDBJ databases">
        <title>Genomic Encyclopedia of Archaeal and Bacterial Type Strains, Phase II (KMG-II): from individual species to whole genera.</title>
        <authorList>
            <person name="Goeker M."/>
        </authorList>
    </citation>
    <scope>NUCLEOTIDE SEQUENCE [LARGE SCALE GENOMIC DNA]</scope>
    <source>
        <strain evidence="1 2">DSM 14954</strain>
    </source>
</reference>
<dbReference type="RefSeq" id="WP_147448071.1">
    <property type="nucleotide sequence ID" value="NZ_RBIL01000002.1"/>
</dbReference>
<proteinExistence type="predicted"/>
<sequence>MDFDDFPDHLRQRLDSLGEQAPARAAVQEFLAMARLPIDDRFPRSEADDFVRAIAGTTDDSHQIQLLREVATYMDDEFAGIAYFNLILDFDRSTIDGPVEFSLDLDEEAPYPLSDVIPMMEAANDVHRLLTVPPRSWKTYVDGV</sequence>
<dbReference type="AlphaFoldDB" id="A0A660L2V5"/>
<gene>
    <name evidence="1" type="ORF">C8N24_6268</name>
</gene>
<name>A0A660L2V5_9ACTN</name>